<feature type="binding site" evidence="8">
    <location>
        <position position="66"/>
    </location>
    <ligand>
        <name>Zn(2+)</name>
        <dbReference type="ChEBI" id="CHEBI:29105"/>
        <label>2</label>
        <note>catalytic</note>
    </ligand>
</feature>
<comment type="subunit">
    <text evidence="1 8">Homodimer.</text>
</comment>
<dbReference type="InterPro" id="IPR036866">
    <property type="entry name" value="RibonucZ/Hydroxyglut_hydro"/>
</dbReference>
<feature type="active site" description="Proton acceptor" evidence="8">
    <location>
        <position position="66"/>
    </location>
</feature>
<feature type="binding site" evidence="8">
    <location>
        <position position="211"/>
    </location>
    <ligand>
        <name>Zn(2+)</name>
        <dbReference type="ChEBI" id="CHEBI:29105"/>
        <label>2</label>
        <note>catalytic</note>
    </ligand>
</feature>
<evidence type="ECO:0000313" key="9">
    <source>
        <dbReference type="EMBL" id="MFD1009662.1"/>
    </source>
</evidence>
<sequence>MELQFLGTSAGTPTTSRNVTGLALKKANTKSWILVDCGEATQHRILHTALSLRRLQAICITHLHGDHCYGLPGLLASANLMGRTDALTIIGPVELQQWLRVTLQLTHVTLSYPLRFIDVATLTAAVELDDFKVSALALSHRVPCVGYEFVETGLPRKLDKDKLLAANIEPGPVWGQLQRGNTVTLADGRMVDGDDFLLASRPPRRVIIAGDNDSPALLTDRIQSAQLLVHEATYTQDIADQLGAEPQHSSAQMIAQFAEQAVLPNLILTHFSSRYQDGGCGHTISDIEQEARAYYGGTLFLARDLDVYDLDYSGKLTQRR</sequence>
<dbReference type="EMBL" id="JBHTJS010000063">
    <property type="protein sequence ID" value="MFD1009662.1"/>
    <property type="molecule type" value="Genomic_DNA"/>
</dbReference>
<protein>
    <recommendedName>
        <fullName evidence="8">Ribonuclease Z</fullName>
        <shortName evidence="8">RNase Z</shortName>
        <ecNumber evidence="8">3.1.26.11</ecNumber>
    </recommendedName>
    <alternativeName>
        <fullName evidence="8">tRNA 3 endonuclease</fullName>
    </alternativeName>
    <alternativeName>
        <fullName evidence="8">tRNase Z</fullName>
    </alternativeName>
</protein>
<evidence type="ECO:0000256" key="2">
    <source>
        <dbReference type="ARBA" id="ARBA00022694"/>
    </source>
</evidence>
<comment type="cofactor">
    <cofactor evidence="8">
        <name>Zn(2+)</name>
        <dbReference type="ChEBI" id="CHEBI:29105"/>
    </cofactor>
    <text evidence="8">Binds 2 Zn(2+) ions.</text>
</comment>
<feature type="binding site" evidence="8">
    <location>
        <position position="140"/>
    </location>
    <ligand>
        <name>Zn(2+)</name>
        <dbReference type="ChEBI" id="CHEBI:29105"/>
        <label>1</label>
        <note>catalytic</note>
    </ligand>
</feature>
<dbReference type="GO" id="GO:0042781">
    <property type="term" value="F:3'-tRNA processing endoribonuclease activity"/>
    <property type="evidence" value="ECO:0007669"/>
    <property type="project" value="UniProtKB-EC"/>
</dbReference>
<dbReference type="InterPro" id="IPR013471">
    <property type="entry name" value="RNase_Z/BN"/>
</dbReference>
<comment type="function">
    <text evidence="8">Zinc phosphodiesterase, which displays some tRNA 3'-processing endonuclease activity. Probably involved in tRNA maturation, by removing a 3'-trailer from precursor tRNA.</text>
</comment>
<keyword evidence="10" id="KW-1185">Reference proteome</keyword>
<dbReference type="NCBIfam" id="NF000801">
    <property type="entry name" value="PRK00055.1-3"/>
    <property type="match status" value="1"/>
</dbReference>
<evidence type="ECO:0000313" key="10">
    <source>
        <dbReference type="Proteomes" id="UP001597048"/>
    </source>
</evidence>
<dbReference type="Proteomes" id="UP001597048">
    <property type="component" value="Unassembled WGS sequence"/>
</dbReference>
<dbReference type="CDD" id="cd07717">
    <property type="entry name" value="RNaseZ_ZiPD-like_MBL-fold"/>
    <property type="match status" value="1"/>
</dbReference>
<evidence type="ECO:0000256" key="7">
    <source>
        <dbReference type="ARBA" id="ARBA00022833"/>
    </source>
</evidence>
<evidence type="ECO:0000256" key="1">
    <source>
        <dbReference type="ARBA" id="ARBA00011738"/>
    </source>
</evidence>
<proteinExistence type="inferred from homology"/>
<dbReference type="PANTHER" id="PTHR46018">
    <property type="entry name" value="ZINC PHOSPHODIESTERASE ELAC PROTEIN 1"/>
    <property type="match status" value="1"/>
</dbReference>
<dbReference type="Pfam" id="PF23023">
    <property type="entry name" value="Anti-Pycsar_Apyc1"/>
    <property type="match status" value="1"/>
</dbReference>
<evidence type="ECO:0000256" key="3">
    <source>
        <dbReference type="ARBA" id="ARBA00022722"/>
    </source>
</evidence>
<dbReference type="EC" id="3.1.26.11" evidence="8"/>
<keyword evidence="7 8" id="KW-0862">Zinc</keyword>
<feature type="binding site" evidence="8">
    <location>
        <position position="211"/>
    </location>
    <ligand>
        <name>Zn(2+)</name>
        <dbReference type="ChEBI" id="CHEBI:29105"/>
        <label>1</label>
        <note>catalytic</note>
    </ligand>
</feature>
<dbReference type="PANTHER" id="PTHR46018:SF2">
    <property type="entry name" value="ZINC PHOSPHODIESTERASE ELAC PROTEIN 1"/>
    <property type="match status" value="1"/>
</dbReference>
<evidence type="ECO:0000256" key="5">
    <source>
        <dbReference type="ARBA" id="ARBA00022759"/>
    </source>
</evidence>
<evidence type="ECO:0000256" key="6">
    <source>
        <dbReference type="ARBA" id="ARBA00022801"/>
    </source>
</evidence>
<comment type="catalytic activity">
    <reaction evidence="8">
        <text>Endonucleolytic cleavage of RNA, removing extra 3' nucleotides from tRNA precursor, generating 3' termini of tRNAs. A 3'-hydroxy group is left at the tRNA terminus and a 5'-phosphoryl group is left at the trailer molecule.</text>
        <dbReference type="EC" id="3.1.26.11"/>
    </reaction>
</comment>
<keyword evidence="3 8" id="KW-0540">Nuclease</keyword>
<dbReference type="SUPFAM" id="SSF56281">
    <property type="entry name" value="Metallo-hydrolase/oxidoreductase"/>
    <property type="match status" value="1"/>
</dbReference>
<comment type="similarity">
    <text evidence="8">Belongs to the RNase Z family.</text>
</comment>
<keyword evidence="5 8" id="KW-0255">Endonuclease</keyword>
<feature type="binding site" evidence="8">
    <location>
        <position position="270"/>
    </location>
    <ligand>
        <name>Zn(2+)</name>
        <dbReference type="ChEBI" id="CHEBI:29105"/>
        <label>2</label>
        <note>catalytic</note>
    </ligand>
</feature>
<accession>A0ABW3KLD8</accession>
<organism evidence="9 10">
    <name type="scientific">Oceanisphaera ostreae</name>
    <dbReference type="NCBI Taxonomy" id="914151"/>
    <lineage>
        <taxon>Bacteria</taxon>
        <taxon>Pseudomonadati</taxon>
        <taxon>Pseudomonadota</taxon>
        <taxon>Gammaproteobacteria</taxon>
        <taxon>Aeromonadales</taxon>
        <taxon>Aeromonadaceae</taxon>
        <taxon>Oceanisphaera</taxon>
    </lineage>
</organism>
<feature type="binding site" evidence="8">
    <location>
        <position position="64"/>
    </location>
    <ligand>
        <name>Zn(2+)</name>
        <dbReference type="ChEBI" id="CHEBI:29105"/>
        <label>1</label>
        <note>catalytic</note>
    </ligand>
</feature>
<comment type="caution">
    <text evidence="9">The sequence shown here is derived from an EMBL/GenBank/DDBJ whole genome shotgun (WGS) entry which is preliminary data.</text>
</comment>
<dbReference type="HAMAP" id="MF_01818">
    <property type="entry name" value="RNase_Z_BN"/>
    <property type="match status" value="1"/>
</dbReference>
<evidence type="ECO:0000256" key="8">
    <source>
        <dbReference type="HAMAP-Rule" id="MF_01818"/>
    </source>
</evidence>
<feature type="binding site" evidence="8">
    <location>
        <position position="62"/>
    </location>
    <ligand>
        <name>Zn(2+)</name>
        <dbReference type="ChEBI" id="CHEBI:29105"/>
        <label>1</label>
        <note>catalytic</note>
    </ligand>
</feature>
<evidence type="ECO:0000256" key="4">
    <source>
        <dbReference type="ARBA" id="ARBA00022723"/>
    </source>
</evidence>
<gene>
    <name evidence="8" type="primary">rnz</name>
    <name evidence="9" type="ORF">ACFQ1C_16055</name>
</gene>
<keyword evidence="2 8" id="KW-0819">tRNA processing</keyword>
<feature type="binding site" evidence="8">
    <location>
        <position position="67"/>
    </location>
    <ligand>
        <name>Zn(2+)</name>
        <dbReference type="ChEBI" id="CHEBI:29105"/>
        <label>2</label>
        <note>catalytic</note>
    </ligand>
</feature>
<keyword evidence="4 8" id="KW-0479">Metal-binding</keyword>
<keyword evidence="6 8" id="KW-0378">Hydrolase</keyword>
<name>A0ABW3KLD8_9GAMM</name>
<dbReference type="Gene3D" id="3.60.15.10">
    <property type="entry name" value="Ribonuclease Z/Hydroxyacylglutathione hydrolase-like"/>
    <property type="match status" value="1"/>
</dbReference>
<reference evidence="10" key="1">
    <citation type="journal article" date="2019" name="Int. J. Syst. Evol. Microbiol.">
        <title>The Global Catalogue of Microorganisms (GCM) 10K type strain sequencing project: providing services to taxonomists for standard genome sequencing and annotation.</title>
        <authorList>
            <consortium name="The Broad Institute Genomics Platform"/>
            <consortium name="The Broad Institute Genome Sequencing Center for Infectious Disease"/>
            <person name="Wu L."/>
            <person name="Ma J."/>
        </authorList>
    </citation>
    <scope>NUCLEOTIDE SEQUENCE [LARGE SCALE GENOMIC DNA]</scope>
    <source>
        <strain evidence="10">CCUG 60525</strain>
    </source>
</reference>
<dbReference type="RefSeq" id="WP_379559687.1">
    <property type="nucleotide sequence ID" value="NZ_JBHTJS010000063.1"/>
</dbReference>